<keyword evidence="2" id="KW-0472">Membrane</keyword>
<organism evidence="3 4">
    <name type="scientific">Platanthera guangdongensis</name>
    <dbReference type="NCBI Taxonomy" id="2320717"/>
    <lineage>
        <taxon>Eukaryota</taxon>
        <taxon>Viridiplantae</taxon>
        <taxon>Streptophyta</taxon>
        <taxon>Embryophyta</taxon>
        <taxon>Tracheophyta</taxon>
        <taxon>Spermatophyta</taxon>
        <taxon>Magnoliopsida</taxon>
        <taxon>Liliopsida</taxon>
        <taxon>Asparagales</taxon>
        <taxon>Orchidaceae</taxon>
        <taxon>Orchidoideae</taxon>
        <taxon>Orchideae</taxon>
        <taxon>Orchidinae</taxon>
        <taxon>Platanthera</taxon>
    </lineage>
</organism>
<feature type="region of interest" description="Disordered" evidence="1">
    <location>
        <begin position="33"/>
        <end position="58"/>
    </location>
</feature>
<comment type="caution">
    <text evidence="3">The sequence shown here is derived from an EMBL/GenBank/DDBJ whole genome shotgun (WGS) entry which is preliminary data.</text>
</comment>
<reference evidence="3 4" key="1">
    <citation type="journal article" date="2022" name="Nat. Plants">
        <title>Genomes of leafy and leafless Platanthera orchids illuminate the evolution of mycoheterotrophy.</title>
        <authorList>
            <person name="Li M.H."/>
            <person name="Liu K.W."/>
            <person name="Li Z."/>
            <person name="Lu H.C."/>
            <person name="Ye Q.L."/>
            <person name="Zhang D."/>
            <person name="Wang J.Y."/>
            <person name="Li Y.F."/>
            <person name="Zhong Z.M."/>
            <person name="Liu X."/>
            <person name="Yu X."/>
            <person name="Liu D.K."/>
            <person name="Tu X.D."/>
            <person name="Liu B."/>
            <person name="Hao Y."/>
            <person name="Liao X.Y."/>
            <person name="Jiang Y.T."/>
            <person name="Sun W.H."/>
            <person name="Chen J."/>
            <person name="Chen Y.Q."/>
            <person name="Ai Y."/>
            <person name="Zhai J.W."/>
            <person name="Wu S.S."/>
            <person name="Zhou Z."/>
            <person name="Hsiao Y.Y."/>
            <person name="Wu W.L."/>
            <person name="Chen Y.Y."/>
            <person name="Lin Y.F."/>
            <person name="Hsu J.L."/>
            <person name="Li C.Y."/>
            <person name="Wang Z.W."/>
            <person name="Zhao X."/>
            <person name="Zhong W.Y."/>
            <person name="Ma X.K."/>
            <person name="Ma L."/>
            <person name="Huang J."/>
            <person name="Chen G.Z."/>
            <person name="Huang M.Z."/>
            <person name="Huang L."/>
            <person name="Peng D.H."/>
            <person name="Luo Y.B."/>
            <person name="Zou S.Q."/>
            <person name="Chen S.P."/>
            <person name="Lan S."/>
            <person name="Tsai W.C."/>
            <person name="Van de Peer Y."/>
            <person name="Liu Z.J."/>
        </authorList>
    </citation>
    <scope>NUCLEOTIDE SEQUENCE [LARGE SCALE GENOMIC DNA]</scope>
    <source>
        <strain evidence="3">Lor288</strain>
    </source>
</reference>
<evidence type="ECO:0000313" key="4">
    <source>
        <dbReference type="Proteomes" id="UP001412067"/>
    </source>
</evidence>
<feature type="compositionally biased region" description="Polar residues" evidence="1">
    <location>
        <begin position="41"/>
        <end position="58"/>
    </location>
</feature>
<protein>
    <submittedName>
        <fullName evidence="3">Uncharacterized protein</fullName>
    </submittedName>
</protein>
<keyword evidence="4" id="KW-1185">Reference proteome</keyword>
<gene>
    <name evidence="3" type="ORF">KSP40_PGU022785</name>
</gene>
<evidence type="ECO:0000256" key="1">
    <source>
        <dbReference type="SAM" id="MobiDB-lite"/>
    </source>
</evidence>
<keyword evidence="2" id="KW-1133">Transmembrane helix</keyword>
<dbReference type="Proteomes" id="UP001412067">
    <property type="component" value="Unassembled WGS sequence"/>
</dbReference>
<name>A0ABR2M2C2_9ASPA</name>
<proteinExistence type="predicted"/>
<accession>A0ABR2M2C2</accession>
<evidence type="ECO:0000313" key="3">
    <source>
        <dbReference type="EMBL" id="KAK8956156.1"/>
    </source>
</evidence>
<evidence type="ECO:0000256" key="2">
    <source>
        <dbReference type="SAM" id="Phobius"/>
    </source>
</evidence>
<keyword evidence="2" id="KW-0812">Transmembrane</keyword>
<sequence length="176" mass="19822">MMFSEVSATGEHCWAPSLGKRHAFAGNDQLNDDEEEVEPISTPTNASDFGSCTRPTNINEEESVDTVRKCINKGKAKVGGEKHTMRLNIGSLVEETRSVGSAIREATNPSNQSYTIAEVVKELNKHEDIVGDHFLYDFATVFMLQKSNREMLSMLFTYVIFFAHLLYQHSHVFILF</sequence>
<dbReference type="EMBL" id="JBBWWR010000013">
    <property type="protein sequence ID" value="KAK8956156.1"/>
    <property type="molecule type" value="Genomic_DNA"/>
</dbReference>
<feature type="transmembrane region" description="Helical" evidence="2">
    <location>
        <begin position="151"/>
        <end position="167"/>
    </location>
</feature>